<sequence length="122" mass="13297">MMILLETDLFLTEEREEIVKFLCGKRVEGAGAGADEDVGEVRGRRLPATLATSATTNHHLYITEPDTNATRPTVTLASCRLFRDAVHSIPTTFTFVLSSATSTPHYEATMKAKAFTAILPLA</sequence>
<name>A0A8J9UBK7_9NEOP</name>
<accession>A0A8J9UBK7</accession>
<feature type="non-terminal residue" evidence="1">
    <location>
        <position position="122"/>
    </location>
</feature>
<evidence type="ECO:0000313" key="1">
    <source>
        <dbReference type="EMBL" id="CAH0716524.1"/>
    </source>
</evidence>
<dbReference type="EMBL" id="OV170231">
    <property type="protein sequence ID" value="CAH0716524.1"/>
    <property type="molecule type" value="Genomic_DNA"/>
</dbReference>
<protein>
    <submittedName>
        <fullName evidence="1">Uncharacterized protein</fullName>
    </submittedName>
</protein>
<reference evidence="1" key="1">
    <citation type="submission" date="2021-12" db="EMBL/GenBank/DDBJ databases">
        <authorList>
            <person name="Martin H S."/>
        </authorList>
    </citation>
    <scope>NUCLEOTIDE SEQUENCE</scope>
</reference>
<gene>
    <name evidence="1" type="ORF">BINO364_LOCUS3280</name>
</gene>
<dbReference type="Proteomes" id="UP000838878">
    <property type="component" value="Chromosome 11"/>
</dbReference>
<evidence type="ECO:0000313" key="2">
    <source>
        <dbReference type="Proteomes" id="UP000838878"/>
    </source>
</evidence>
<dbReference type="AlphaFoldDB" id="A0A8J9UBK7"/>
<dbReference type="OrthoDB" id="10381340at2759"/>
<proteinExistence type="predicted"/>
<keyword evidence="2" id="KW-1185">Reference proteome</keyword>
<organism evidence="1 2">
    <name type="scientific">Brenthis ino</name>
    <name type="common">lesser marbled fritillary</name>
    <dbReference type="NCBI Taxonomy" id="405034"/>
    <lineage>
        <taxon>Eukaryota</taxon>
        <taxon>Metazoa</taxon>
        <taxon>Ecdysozoa</taxon>
        <taxon>Arthropoda</taxon>
        <taxon>Hexapoda</taxon>
        <taxon>Insecta</taxon>
        <taxon>Pterygota</taxon>
        <taxon>Neoptera</taxon>
        <taxon>Endopterygota</taxon>
        <taxon>Lepidoptera</taxon>
        <taxon>Glossata</taxon>
        <taxon>Ditrysia</taxon>
        <taxon>Papilionoidea</taxon>
        <taxon>Nymphalidae</taxon>
        <taxon>Heliconiinae</taxon>
        <taxon>Argynnini</taxon>
        <taxon>Brenthis</taxon>
    </lineage>
</organism>